<reference evidence="1" key="1">
    <citation type="submission" date="2021-02" db="EMBL/GenBank/DDBJ databases">
        <authorList>
            <person name="Dougan E. K."/>
            <person name="Rhodes N."/>
            <person name="Thang M."/>
            <person name="Chan C."/>
        </authorList>
    </citation>
    <scope>NUCLEOTIDE SEQUENCE</scope>
</reference>
<sequence>MTLSTATAATSAMKPSALATSCFLRKAVRAVLRQRKQTDAASPHAQRAFGFAAWQLQCSEQQGAEQGHMLPKNREKHNPGQLVFTAARETHVEEASGQLLSADVGFLEKRYRRHGDVERMALLFALRDLQVHPLLSEEERRDVRGYVDIYVDRVTCLSCLGVLVQFNTRFPNVRLRVACSGQPWLPRRPALQKVYGVVTSSFAGSSLAHADGSKWDP</sequence>
<name>A0A813GZK7_POLGL</name>
<dbReference type="Proteomes" id="UP000654075">
    <property type="component" value="Unassembled WGS sequence"/>
</dbReference>
<evidence type="ECO:0000313" key="2">
    <source>
        <dbReference type="Proteomes" id="UP000654075"/>
    </source>
</evidence>
<dbReference type="EMBL" id="CAJNNV010029959">
    <property type="protein sequence ID" value="CAE8630803.1"/>
    <property type="molecule type" value="Genomic_DNA"/>
</dbReference>
<proteinExistence type="predicted"/>
<dbReference type="OrthoDB" id="448132at2759"/>
<keyword evidence="2" id="KW-1185">Reference proteome</keyword>
<comment type="caution">
    <text evidence="1">The sequence shown here is derived from an EMBL/GenBank/DDBJ whole genome shotgun (WGS) entry which is preliminary data.</text>
</comment>
<dbReference type="AlphaFoldDB" id="A0A813GZK7"/>
<evidence type="ECO:0000313" key="1">
    <source>
        <dbReference type="EMBL" id="CAE8630803.1"/>
    </source>
</evidence>
<accession>A0A813GZK7</accession>
<protein>
    <submittedName>
        <fullName evidence="1">Uncharacterized protein</fullName>
    </submittedName>
</protein>
<gene>
    <name evidence="1" type="ORF">PGLA1383_LOCUS47018</name>
</gene>
<organism evidence="1 2">
    <name type="scientific">Polarella glacialis</name>
    <name type="common">Dinoflagellate</name>
    <dbReference type="NCBI Taxonomy" id="89957"/>
    <lineage>
        <taxon>Eukaryota</taxon>
        <taxon>Sar</taxon>
        <taxon>Alveolata</taxon>
        <taxon>Dinophyceae</taxon>
        <taxon>Suessiales</taxon>
        <taxon>Suessiaceae</taxon>
        <taxon>Polarella</taxon>
    </lineage>
</organism>